<dbReference type="SUPFAM" id="SSF46626">
    <property type="entry name" value="Cytochrome c"/>
    <property type="match status" value="1"/>
</dbReference>
<accession>A0ABT1LFT1</accession>
<feature type="chain" id="PRO_5046585047" evidence="6">
    <location>
        <begin position="23"/>
        <end position="127"/>
    </location>
</feature>
<comment type="caution">
    <text evidence="8">The sequence shown here is derived from an EMBL/GenBank/DDBJ whole genome shotgun (WGS) entry which is preliminary data.</text>
</comment>
<organism evidence="8 9">
    <name type="scientific">Alsobacter ponti</name>
    <dbReference type="NCBI Taxonomy" id="2962936"/>
    <lineage>
        <taxon>Bacteria</taxon>
        <taxon>Pseudomonadati</taxon>
        <taxon>Pseudomonadota</taxon>
        <taxon>Alphaproteobacteria</taxon>
        <taxon>Hyphomicrobiales</taxon>
        <taxon>Alsobacteraceae</taxon>
        <taxon>Alsobacter</taxon>
    </lineage>
</organism>
<keyword evidence="1 4" id="KW-0349">Heme</keyword>
<gene>
    <name evidence="8" type="ORF">NK718_17630</name>
</gene>
<dbReference type="Pfam" id="PF00034">
    <property type="entry name" value="Cytochrom_C"/>
    <property type="match status" value="1"/>
</dbReference>
<evidence type="ECO:0000313" key="9">
    <source>
        <dbReference type="Proteomes" id="UP001205890"/>
    </source>
</evidence>
<keyword evidence="9" id="KW-1185">Reference proteome</keyword>
<evidence type="ECO:0000259" key="7">
    <source>
        <dbReference type="PROSITE" id="PS51007"/>
    </source>
</evidence>
<keyword evidence="6" id="KW-0732">Signal</keyword>
<dbReference type="EMBL" id="JANCLU010000020">
    <property type="protein sequence ID" value="MCP8940351.1"/>
    <property type="molecule type" value="Genomic_DNA"/>
</dbReference>
<dbReference type="Proteomes" id="UP001205890">
    <property type="component" value="Unassembled WGS sequence"/>
</dbReference>
<evidence type="ECO:0000256" key="6">
    <source>
        <dbReference type="SAM" id="SignalP"/>
    </source>
</evidence>
<feature type="domain" description="Cytochrome c" evidence="7">
    <location>
        <begin position="45"/>
        <end position="125"/>
    </location>
</feature>
<dbReference type="Gene3D" id="1.10.760.10">
    <property type="entry name" value="Cytochrome c-like domain"/>
    <property type="match status" value="1"/>
</dbReference>
<dbReference type="PROSITE" id="PS51007">
    <property type="entry name" value="CYTC"/>
    <property type="match status" value="1"/>
</dbReference>
<dbReference type="InterPro" id="IPR009056">
    <property type="entry name" value="Cyt_c-like_dom"/>
</dbReference>
<dbReference type="RefSeq" id="WP_254744972.1">
    <property type="nucleotide sequence ID" value="NZ_JANCLU010000020.1"/>
</dbReference>
<evidence type="ECO:0000313" key="8">
    <source>
        <dbReference type="EMBL" id="MCP8940351.1"/>
    </source>
</evidence>
<name>A0ABT1LFT1_9HYPH</name>
<evidence type="ECO:0000256" key="3">
    <source>
        <dbReference type="ARBA" id="ARBA00023004"/>
    </source>
</evidence>
<protein>
    <submittedName>
        <fullName evidence="8">Cytochrome c</fullName>
    </submittedName>
</protein>
<keyword evidence="2 4" id="KW-0479">Metal-binding</keyword>
<feature type="signal peptide" evidence="6">
    <location>
        <begin position="1"/>
        <end position="22"/>
    </location>
</feature>
<keyword evidence="3 4" id="KW-0408">Iron</keyword>
<reference evidence="8 9" key="1">
    <citation type="submission" date="2022-07" db="EMBL/GenBank/DDBJ databases">
        <authorList>
            <person name="Li W.-J."/>
            <person name="Deng Q.-Q."/>
        </authorList>
    </citation>
    <scope>NUCLEOTIDE SEQUENCE [LARGE SCALE GENOMIC DNA]</scope>
    <source>
        <strain evidence="8 9">SYSU M60028</strain>
    </source>
</reference>
<evidence type="ECO:0000256" key="2">
    <source>
        <dbReference type="ARBA" id="ARBA00022723"/>
    </source>
</evidence>
<sequence length="127" mass="13715">MRKAGLFVTAIFAALAPLHASAQVPAQTPVPPPSEQNVRGVPPKPSAARGKVVAQRWCAECHVVAPEQKTAKADVPPFSAIAERGRNGSSVPLETFLMNPHPRMPDMQLTRNEVADLVAYIRSQRSK</sequence>
<dbReference type="InterPro" id="IPR036909">
    <property type="entry name" value="Cyt_c-like_dom_sf"/>
</dbReference>
<evidence type="ECO:0000256" key="5">
    <source>
        <dbReference type="SAM" id="MobiDB-lite"/>
    </source>
</evidence>
<feature type="region of interest" description="Disordered" evidence="5">
    <location>
        <begin position="23"/>
        <end position="46"/>
    </location>
</feature>
<evidence type="ECO:0000256" key="4">
    <source>
        <dbReference type="PROSITE-ProRule" id="PRU00433"/>
    </source>
</evidence>
<proteinExistence type="predicted"/>
<evidence type="ECO:0000256" key="1">
    <source>
        <dbReference type="ARBA" id="ARBA00022617"/>
    </source>
</evidence>